<dbReference type="GO" id="GO:0006412">
    <property type="term" value="P:translation"/>
    <property type="evidence" value="ECO:0007669"/>
    <property type="project" value="UniProtKB-UniRule"/>
</dbReference>
<evidence type="ECO:0000256" key="2">
    <source>
        <dbReference type="ARBA" id="ARBA00022730"/>
    </source>
</evidence>
<keyword evidence="3 6" id="KW-0694">RNA-binding</keyword>
<dbReference type="GO" id="GO:0003735">
    <property type="term" value="F:structural constituent of ribosome"/>
    <property type="evidence" value="ECO:0007669"/>
    <property type="project" value="UniProtKB-UniRule"/>
</dbReference>
<protein>
    <recommendedName>
        <fullName evidence="6">Small ribosomal subunit protein uS17</fullName>
    </recommendedName>
</protein>
<reference evidence="7 8" key="1">
    <citation type="journal article" date="2015" name="Nature">
        <title>rRNA introns, odd ribosomes, and small enigmatic genomes across a large radiation of phyla.</title>
        <authorList>
            <person name="Brown C.T."/>
            <person name="Hug L.A."/>
            <person name="Thomas B.C."/>
            <person name="Sharon I."/>
            <person name="Castelle C.J."/>
            <person name="Singh A."/>
            <person name="Wilkins M.J."/>
            <person name="Williams K.H."/>
            <person name="Banfield J.F."/>
        </authorList>
    </citation>
    <scope>NUCLEOTIDE SEQUENCE [LARGE SCALE GENOMIC DNA]</scope>
</reference>
<name>A0A0G1JKU9_9BACT</name>
<dbReference type="InterPro" id="IPR019984">
    <property type="entry name" value="Ribosomal_uS17_bact/chlr"/>
</dbReference>
<evidence type="ECO:0000256" key="4">
    <source>
        <dbReference type="ARBA" id="ARBA00022980"/>
    </source>
</evidence>
<comment type="function">
    <text evidence="6">One of the primary rRNA binding proteins, it binds specifically to the 5'-end of 16S ribosomal RNA.</text>
</comment>
<comment type="subunit">
    <text evidence="6">Part of the 30S ribosomal subunit.</text>
</comment>
<keyword evidence="4 6" id="KW-0689">Ribosomal protein</keyword>
<comment type="caution">
    <text evidence="7">The sequence shown here is derived from an EMBL/GenBank/DDBJ whole genome shotgun (WGS) entry which is preliminary data.</text>
</comment>
<dbReference type="PANTHER" id="PTHR10744">
    <property type="entry name" value="40S RIBOSOMAL PROTEIN S11 FAMILY MEMBER"/>
    <property type="match status" value="1"/>
</dbReference>
<dbReference type="PRINTS" id="PR00973">
    <property type="entry name" value="RIBOSOMALS17"/>
</dbReference>
<dbReference type="CDD" id="cd00364">
    <property type="entry name" value="Ribosomal_uS17"/>
    <property type="match status" value="1"/>
</dbReference>
<dbReference type="PANTHER" id="PTHR10744:SF1">
    <property type="entry name" value="SMALL RIBOSOMAL SUBUNIT PROTEIN US17M"/>
    <property type="match status" value="1"/>
</dbReference>
<dbReference type="GO" id="GO:0019843">
    <property type="term" value="F:rRNA binding"/>
    <property type="evidence" value="ECO:0007669"/>
    <property type="project" value="UniProtKB-UniRule"/>
</dbReference>
<sequence>MSNQTSKTQRNLRGLVVSDKMTKTIVVRVDRTVLHQKYQKRYISSRRYKVHDEKMEAKVGDSVEFVECRPLSRDKRWRLVKVLKKAA</sequence>
<dbReference type="Pfam" id="PF00366">
    <property type="entry name" value="Ribosomal_S17"/>
    <property type="match status" value="1"/>
</dbReference>
<dbReference type="Proteomes" id="UP000034154">
    <property type="component" value="Unassembled WGS sequence"/>
</dbReference>
<dbReference type="InterPro" id="IPR012340">
    <property type="entry name" value="NA-bd_OB-fold"/>
</dbReference>
<evidence type="ECO:0000313" key="8">
    <source>
        <dbReference type="Proteomes" id="UP000034154"/>
    </source>
</evidence>
<proteinExistence type="inferred from homology"/>
<dbReference type="Gene3D" id="2.40.50.140">
    <property type="entry name" value="Nucleic acid-binding proteins"/>
    <property type="match status" value="1"/>
</dbReference>
<dbReference type="NCBIfam" id="TIGR03635">
    <property type="entry name" value="uS17_bact"/>
    <property type="match status" value="1"/>
</dbReference>
<keyword evidence="2 6" id="KW-0699">rRNA-binding</keyword>
<dbReference type="HAMAP" id="MF_01345_B">
    <property type="entry name" value="Ribosomal_uS17_B"/>
    <property type="match status" value="1"/>
</dbReference>
<organism evidence="7 8">
    <name type="scientific">Candidatus Uhrbacteria bacterium GW2011_GWF2_44_350</name>
    <dbReference type="NCBI Taxonomy" id="1619000"/>
    <lineage>
        <taxon>Bacteria</taxon>
        <taxon>Candidatus Uhriibacteriota</taxon>
    </lineage>
</organism>
<dbReference type="NCBIfam" id="NF004123">
    <property type="entry name" value="PRK05610.1"/>
    <property type="match status" value="1"/>
</dbReference>
<evidence type="ECO:0000256" key="3">
    <source>
        <dbReference type="ARBA" id="ARBA00022884"/>
    </source>
</evidence>
<gene>
    <name evidence="6" type="primary">rpsQ</name>
    <name evidence="7" type="ORF">UW63_C0003G0022</name>
</gene>
<dbReference type="AlphaFoldDB" id="A0A0G1JKU9"/>
<evidence type="ECO:0000256" key="1">
    <source>
        <dbReference type="ARBA" id="ARBA00010254"/>
    </source>
</evidence>
<accession>A0A0G1JKU9</accession>
<evidence type="ECO:0000256" key="5">
    <source>
        <dbReference type="ARBA" id="ARBA00023274"/>
    </source>
</evidence>
<evidence type="ECO:0000313" key="7">
    <source>
        <dbReference type="EMBL" id="KKT72005.1"/>
    </source>
</evidence>
<dbReference type="PATRIC" id="fig|1619000.3.peg.73"/>
<dbReference type="InterPro" id="IPR000266">
    <property type="entry name" value="Ribosomal_uS17"/>
</dbReference>
<comment type="similarity">
    <text evidence="1 6">Belongs to the universal ribosomal protein uS17 family.</text>
</comment>
<keyword evidence="5 6" id="KW-0687">Ribonucleoprotein</keyword>
<dbReference type="SUPFAM" id="SSF50249">
    <property type="entry name" value="Nucleic acid-binding proteins"/>
    <property type="match status" value="1"/>
</dbReference>
<dbReference type="GO" id="GO:0022627">
    <property type="term" value="C:cytosolic small ribosomal subunit"/>
    <property type="evidence" value="ECO:0007669"/>
    <property type="project" value="UniProtKB-UniRule"/>
</dbReference>
<dbReference type="EMBL" id="LCJB01000003">
    <property type="protein sequence ID" value="KKT72005.1"/>
    <property type="molecule type" value="Genomic_DNA"/>
</dbReference>
<evidence type="ECO:0000256" key="6">
    <source>
        <dbReference type="HAMAP-Rule" id="MF_01345"/>
    </source>
</evidence>